<dbReference type="RefSeq" id="WP_165613542.1">
    <property type="nucleotide sequence ID" value="NZ_FOOX01000011.1"/>
</dbReference>
<keyword evidence="1" id="KW-0677">Repeat</keyword>
<keyword evidence="2 3" id="KW-0802">TPR repeat</keyword>
<evidence type="ECO:0000313" key="6">
    <source>
        <dbReference type="Proteomes" id="UP000199337"/>
    </source>
</evidence>
<dbReference type="STRING" id="341036.SAMN05660649_03006"/>
<gene>
    <name evidence="5" type="ORF">SAMN05660649_03006</name>
</gene>
<dbReference type="InterPro" id="IPR019734">
    <property type="entry name" value="TPR_rpt"/>
</dbReference>
<dbReference type="PROSITE" id="PS50005">
    <property type="entry name" value="TPR"/>
    <property type="match status" value="2"/>
</dbReference>
<keyword evidence="4" id="KW-0812">Transmembrane</keyword>
<dbReference type="PANTHER" id="PTHR44858:SF1">
    <property type="entry name" value="UDP-N-ACETYLGLUCOSAMINE--PEPTIDE N-ACETYLGLUCOSAMINYLTRANSFERASE SPINDLY-RELATED"/>
    <property type="match status" value="1"/>
</dbReference>
<dbReference type="Proteomes" id="UP000199337">
    <property type="component" value="Unassembled WGS sequence"/>
</dbReference>
<evidence type="ECO:0000256" key="1">
    <source>
        <dbReference type="ARBA" id="ARBA00022737"/>
    </source>
</evidence>
<protein>
    <submittedName>
        <fullName evidence="5">Tetratricopeptide repeat-containing protein</fullName>
    </submittedName>
</protein>
<reference evidence="6" key="1">
    <citation type="submission" date="2016-10" db="EMBL/GenBank/DDBJ databases">
        <authorList>
            <person name="Varghese N."/>
            <person name="Submissions S."/>
        </authorList>
    </citation>
    <scope>NUCLEOTIDE SEQUENCE [LARGE SCALE GENOMIC DNA]</scope>
    <source>
        <strain evidence="6">DSM 17038</strain>
    </source>
</reference>
<dbReference type="Gene3D" id="1.25.40.10">
    <property type="entry name" value="Tetratricopeptide repeat domain"/>
    <property type="match status" value="1"/>
</dbReference>
<dbReference type="SMART" id="SM00028">
    <property type="entry name" value="TPR"/>
    <property type="match status" value="2"/>
</dbReference>
<keyword evidence="6" id="KW-1185">Reference proteome</keyword>
<feature type="repeat" description="TPR" evidence="3">
    <location>
        <begin position="89"/>
        <end position="122"/>
    </location>
</feature>
<dbReference type="InterPro" id="IPR050498">
    <property type="entry name" value="Ycf3"/>
</dbReference>
<evidence type="ECO:0000256" key="4">
    <source>
        <dbReference type="SAM" id="Phobius"/>
    </source>
</evidence>
<keyword evidence="4" id="KW-1133">Transmembrane helix</keyword>
<feature type="repeat" description="TPR" evidence="3">
    <location>
        <begin position="123"/>
        <end position="156"/>
    </location>
</feature>
<evidence type="ECO:0000256" key="3">
    <source>
        <dbReference type="PROSITE-ProRule" id="PRU00339"/>
    </source>
</evidence>
<accession>A0A1I2VGE9</accession>
<keyword evidence="4" id="KW-0472">Membrane</keyword>
<dbReference type="InterPro" id="IPR011990">
    <property type="entry name" value="TPR-like_helical_dom_sf"/>
</dbReference>
<dbReference type="SUPFAM" id="SSF48452">
    <property type="entry name" value="TPR-like"/>
    <property type="match status" value="1"/>
</dbReference>
<evidence type="ECO:0000313" key="5">
    <source>
        <dbReference type="EMBL" id="SFG88368.1"/>
    </source>
</evidence>
<dbReference type="Pfam" id="PF14559">
    <property type="entry name" value="TPR_19"/>
    <property type="match status" value="1"/>
</dbReference>
<evidence type="ECO:0000256" key="2">
    <source>
        <dbReference type="ARBA" id="ARBA00022803"/>
    </source>
</evidence>
<organism evidence="5 6">
    <name type="scientific">Desulfotruncus arcticus DSM 17038</name>
    <dbReference type="NCBI Taxonomy" id="1121424"/>
    <lineage>
        <taxon>Bacteria</taxon>
        <taxon>Bacillati</taxon>
        <taxon>Bacillota</taxon>
        <taxon>Clostridia</taxon>
        <taxon>Eubacteriales</taxon>
        <taxon>Desulfallaceae</taxon>
        <taxon>Desulfotruncus</taxon>
    </lineage>
</organism>
<dbReference type="PROSITE" id="PS50293">
    <property type="entry name" value="TPR_REGION"/>
    <property type="match status" value="1"/>
</dbReference>
<sequence length="212" mass="23894">MANKKTSNPFSFVNIAKRKKQQKIVFVILTIVLGVGLVGSSMFWAFGSRSNMPQNSDTATAQQQQQSEESIDKQITDLEKQVKEKPEDLELLARLAGLYWQNGKGQQAVETYQKALEIKPGDVKLGKDLASTYYLMGQYDHAISQAEQVIKQAPSDAEAHYLLGQFYAYRGDDKRDVQKGLTELEEFIKLQKEGLDVDKAQQMIQSLKAENK</sequence>
<dbReference type="PANTHER" id="PTHR44858">
    <property type="entry name" value="TETRATRICOPEPTIDE REPEAT PROTEIN 6"/>
    <property type="match status" value="1"/>
</dbReference>
<dbReference type="EMBL" id="FOOX01000011">
    <property type="protein sequence ID" value="SFG88368.1"/>
    <property type="molecule type" value="Genomic_DNA"/>
</dbReference>
<dbReference type="AlphaFoldDB" id="A0A1I2VGE9"/>
<feature type="transmembrane region" description="Helical" evidence="4">
    <location>
        <begin position="24"/>
        <end position="46"/>
    </location>
</feature>
<proteinExistence type="predicted"/>
<name>A0A1I2VGE9_9FIRM</name>